<gene>
    <name evidence="1" type="ORF">BT96DRAFT_821320</name>
</gene>
<dbReference type="InterPro" id="IPR032801">
    <property type="entry name" value="PXL2A/B/C"/>
</dbReference>
<dbReference type="AlphaFoldDB" id="A0A6A4HNC2"/>
<accession>A0A6A4HNC2</accession>
<reference evidence="1" key="1">
    <citation type="journal article" date="2019" name="Environ. Microbiol.">
        <title>Fungal ecological strategies reflected in gene transcription - a case study of two litter decomposers.</title>
        <authorList>
            <person name="Barbi F."/>
            <person name="Kohler A."/>
            <person name="Barry K."/>
            <person name="Baskaran P."/>
            <person name="Daum C."/>
            <person name="Fauchery L."/>
            <person name="Ihrmark K."/>
            <person name="Kuo A."/>
            <person name="LaButti K."/>
            <person name="Lipzen A."/>
            <person name="Morin E."/>
            <person name="Grigoriev I.V."/>
            <person name="Henrissat B."/>
            <person name="Lindahl B."/>
            <person name="Martin F."/>
        </authorList>
    </citation>
    <scope>NUCLEOTIDE SEQUENCE</scope>
    <source>
        <strain evidence="1">JB14</strain>
    </source>
</reference>
<evidence type="ECO:0008006" key="3">
    <source>
        <dbReference type="Google" id="ProtNLM"/>
    </source>
</evidence>
<proteinExistence type="predicted"/>
<dbReference type="InterPro" id="IPR036249">
    <property type="entry name" value="Thioredoxin-like_sf"/>
</dbReference>
<dbReference type="PANTHER" id="PTHR28630">
    <property type="match status" value="1"/>
</dbReference>
<feature type="non-terminal residue" evidence="1">
    <location>
        <position position="261"/>
    </location>
</feature>
<evidence type="ECO:0000313" key="1">
    <source>
        <dbReference type="EMBL" id="KAE9398898.1"/>
    </source>
</evidence>
<dbReference type="OrthoDB" id="40334at2759"/>
<sequence length="261" mass="29276">MPLSRSPSLSFETFWEQGGAETKSKGKNRAYPPLSFSVDDLPTAADVRHALYLKVLTEDGTPILFRTILRSDSNESTHNIRTIVCFIRHFLCPLCQDFLMSIARDVDPNVLKKAGLRLVIVGNGGWEMIKSYRRIFNLPYPIYTDPTAALYTTLGMTLRTLDPGPKPRASTSGSTIPETYVRHRSILSGVSFVLRNAVKARMPIWKYMGDKEVLGGEFVFQLDKSSGLGSRSGKFECIFAHRMRYTTAHEEIGKVMEEAGM</sequence>
<dbReference type="Proteomes" id="UP000799118">
    <property type="component" value="Unassembled WGS sequence"/>
</dbReference>
<dbReference type="PANTHER" id="PTHR28630:SF3">
    <property type="entry name" value="PEROXIREDOXIN-LIKE 2C"/>
    <property type="match status" value="1"/>
</dbReference>
<protein>
    <recommendedName>
        <fullName evidence="3">Alkyl hydroperoxide reductase subunit C/ Thiol specific antioxidant domain-containing protein</fullName>
    </recommendedName>
</protein>
<evidence type="ECO:0000313" key="2">
    <source>
        <dbReference type="Proteomes" id="UP000799118"/>
    </source>
</evidence>
<dbReference type="Pfam" id="PF13911">
    <property type="entry name" value="AhpC-TSA_2"/>
    <property type="match status" value="1"/>
</dbReference>
<dbReference type="SUPFAM" id="SSF52833">
    <property type="entry name" value="Thioredoxin-like"/>
    <property type="match status" value="1"/>
</dbReference>
<dbReference type="Gene3D" id="3.40.30.10">
    <property type="entry name" value="Glutaredoxin"/>
    <property type="match status" value="1"/>
</dbReference>
<name>A0A6A4HNC2_9AGAR</name>
<keyword evidence="2" id="KW-1185">Reference proteome</keyword>
<organism evidence="1 2">
    <name type="scientific">Gymnopus androsaceus JB14</name>
    <dbReference type="NCBI Taxonomy" id="1447944"/>
    <lineage>
        <taxon>Eukaryota</taxon>
        <taxon>Fungi</taxon>
        <taxon>Dikarya</taxon>
        <taxon>Basidiomycota</taxon>
        <taxon>Agaricomycotina</taxon>
        <taxon>Agaricomycetes</taxon>
        <taxon>Agaricomycetidae</taxon>
        <taxon>Agaricales</taxon>
        <taxon>Marasmiineae</taxon>
        <taxon>Omphalotaceae</taxon>
        <taxon>Gymnopus</taxon>
    </lineage>
</organism>
<dbReference type="EMBL" id="ML769476">
    <property type="protein sequence ID" value="KAE9398898.1"/>
    <property type="molecule type" value="Genomic_DNA"/>
</dbReference>